<dbReference type="SUPFAM" id="SSF49303">
    <property type="entry name" value="beta-Galactosidase/glucuronidase domain"/>
    <property type="match status" value="1"/>
</dbReference>
<sequence length="1164" mass="131792">MIFLAGSLFSCSQTEQPNIRRQQLLNADWLTVADDSSSAAFAGFQQPDFATDGWLKVDVPHNWDDYGGYRRLRHGNRHGNAWYRKTFSVDQAQPGKRYFLWFEGVGSYATVWLNGDSIGYHAGGRTSFTLDVTDFIQPESENVLAVRADHPADIRDLPWVCGGCSPEWGFSEGSQPMGIFRPVHLIVTDPVRIEPFGVHIWNDENISEEEATLHLTTEVKNYQQNEVSIRVVNSLKDDKGKVFSRVEEEIRLAAGQMDTVRQSFNTLKNPRLWALEDPYLYTVHTELYENGRLVDELKTPYGIRWIKWDIFGDNPTNRFYLNGKPVFINGTAEYEHLIGQSHAFSDEQVQARVDQVLAAGYNSFRDAHQPHNLRYQAEWDRHGILWWPQMAAHIWFDNPDFRRNFKQLMTDWIRERRNSPSIILWGLENESTLPTDFAEECSDLIRQLDPTASSQRLITTCNGGTGTDWNVIQNWSGTYGGNPDLYAEEISRQLLNGEYGAWRSADLHTEGEFDQNGIYSEDRFNLLMESKIRLAESVSDQCCGQYHWLLTSHENPGRTQGGEGMRELDRLGPVNYKGIITIWGEPLDSWYMYRANYAPKKTEPMVYIVSHSWPDRWLEPGVKSGIRVFSNCDEVELFNGLKSRSFGRKSNPGKGNHFVWNEVDVQTNVLYAEGYVNGKKVAEDYIVLHHLPVAEGIEALAGKAEPLTSGTDRNYLYRVNCGGPDYVDADGHTWMADVRKSDEKSWGSGSWTDDYDGLPAFYGSQRQSYDPVQGTLDWPLLQSYRYGRHKLSYEFPVPDGEYQVELFFTEPWYGKGGGLDCRGWRLFDVAVNDEVMLKKLDIWSEAGVNRMLKKTLQATATGGKLKISFPKVDAGQAVISAIAVSTADKKISPATASERLLSGNVPGVFAAKTWLNTGDKCFADADLRFAVLPSELYGAEWLQPAIKDGFLSDQLKSLKINADADLYFALKDSVEAPAGFKNHPEIVKTNQNGGTTWHMYRKRFVTGEKVQFPNEGEFRLMMLAAVPVTKLDDAIDLRETVTYRVEDATLAGKSRKTELAGKEGILLPGKNDAVSWQFSVGLASKYGLEIRYLNPTEKSLMVEMSILSRDGRVMWQGPLEFLPSGEKLKSLRTDTHTTINAGTYTIRFKLMEGGPIGFNFLKIQ</sequence>
<dbReference type="Gene3D" id="2.60.120.260">
    <property type="entry name" value="Galactose-binding domain-like"/>
    <property type="match status" value="2"/>
</dbReference>
<dbReference type="Pfam" id="PF00703">
    <property type="entry name" value="Glyco_hydro_2"/>
    <property type="match status" value="1"/>
</dbReference>
<evidence type="ECO:0000256" key="3">
    <source>
        <dbReference type="ARBA" id="ARBA00023295"/>
    </source>
</evidence>
<evidence type="ECO:0000259" key="6">
    <source>
        <dbReference type="Pfam" id="PF02837"/>
    </source>
</evidence>
<dbReference type="InterPro" id="IPR013783">
    <property type="entry name" value="Ig-like_fold"/>
</dbReference>
<evidence type="ECO:0000256" key="1">
    <source>
        <dbReference type="ARBA" id="ARBA00007401"/>
    </source>
</evidence>
<dbReference type="SUPFAM" id="SSF49785">
    <property type="entry name" value="Galactose-binding domain-like"/>
    <property type="match status" value="2"/>
</dbReference>
<dbReference type="InterPro" id="IPR017853">
    <property type="entry name" value="GH"/>
</dbReference>
<dbReference type="PRINTS" id="PR00132">
    <property type="entry name" value="GLHYDRLASE2"/>
</dbReference>
<evidence type="ECO:0000259" key="5">
    <source>
        <dbReference type="Pfam" id="PF02836"/>
    </source>
</evidence>
<evidence type="ECO:0000313" key="9">
    <source>
        <dbReference type="EMBL" id="MCW0481811.1"/>
    </source>
</evidence>
<evidence type="ECO:0000259" key="4">
    <source>
        <dbReference type="Pfam" id="PF00703"/>
    </source>
</evidence>
<dbReference type="EMBL" id="JAPAAF010000003">
    <property type="protein sequence ID" value="MCW0481811.1"/>
    <property type="molecule type" value="Genomic_DNA"/>
</dbReference>
<feature type="domain" description="Glycoside hydrolase family 2 catalytic" evidence="5">
    <location>
        <begin position="317"/>
        <end position="469"/>
    </location>
</feature>
<dbReference type="InterPro" id="IPR006101">
    <property type="entry name" value="Glyco_hydro_2"/>
</dbReference>
<dbReference type="Pfam" id="PF02837">
    <property type="entry name" value="Glyco_hydro_2_N"/>
    <property type="match status" value="1"/>
</dbReference>
<feature type="domain" description="Glycoside hydrolase family 2 immunoglobulin-like beta-sandwich" evidence="4">
    <location>
        <begin position="203"/>
        <end position="304"/>
    </location>
</feature>
<dbReference type="Pfam" id="PF16355">
    <property type="entry name" value="DUF4982"/>
    <property type="match status" value="1"/>
</dbReference>
<dbReference type="InterPro" id="IPR051913">
    <property type="entry name" value="GH2_Domain-Containing"/>
</dbReference>
<comment type="similarity">
    <text evidence="1">Belongs to the glycosyl hydrolase 2 family.</text>
</comment>
<dbReference type="InterPro" id="IPR021720">
    <property type="entry name" value="Malectin_dom"/>
</dbReference>
<dbReference type="Pfam" id="PF02836">
    <property type="entry name" value="Glyco_hydro_2_C"/>
    <property type="match status" value="1"/>
</dbReference>
<evidence type="ECO:0000259" key="8">
    <source>
        <dbReference type="Pfam" id="PF16355"/>
    </source>
</evidence>
<evidence type="ECO:0000256" key="2">
    <source>
        <dbReference type="ARBA" id="ARBA00022801"/>
    </source>
</evidence>
<feature type="domain" description="Glycosyl hydrolases family 2 sugar binding" evidence="6">
    <location>
        <begin position="76"/>
        <end position="147"/>
    </location>
</feature>
<evidence type="ECO:0000259" key="7">
    <source>
        <dbReference type="Pfam" id="PF11721"/>
    </source>
</evidence>
<keyword evidence="10" id="KW-1185">Reference proteome</keyword>
<comment type="caution">
    <text evidence="9">The sequence shown here is derived from an EMBL/GenBank/DDBJ whole genome shotgun (WGS) entry which is preliminary data.</text>
</comment>
<dbReference type="InterPro" id="IPR006104">
    <property type="entry name" value="Glyco_hydro_2_N"/>
</dbReference>
<organism evidence="9 10">
    <name type="scientific">Gaoshiqia sediminis</name>
    <dbReference type="NCBI Taxonomy" id="2986998"/>
    <lineage>
        <taxon>Bacteria</taxon>
        <taxon>Pseudomonadati</taxon>
        <taxon>Bacteroidota</taxon>
        <taxon>Bacteroidia</taxon>
        <taxon>Marinilabiliales</taxon>
        <taxon>Prolixibacteraceae</taxon>
        <taxon>Gaoshiqia</taxon>
    </lineage>
</organism>
<dbReference type="Proteomes" id="UP001163821">
    <property type="component" value="Unassembled WGS sequence"/>
</dbReference>
<protein>
    <submittedName>
        <fullName evidence="9">Malectin domain-containing carbohydrate-binding protein</fullName>
    </submittedName>
</protein>
<proteinExistence type="inferred from homology"/>
<dbReference type="GO" id="GO:0005975">
    <property type="term" value="P:carbohydrate metabolic process"/>
    <property type="evidence" value="ECO:0007669"/>
    <property type="project" value="InterPro"/>
</dbReference>
<dbReference type="RefSeq" id="WP_282590421.1">
    <property type="nucleotide sequence ID" value="NZ_JAPAAF010000003.1"/>
</dbReference>
<evidence type="ECO:0000313" key="10">
    <source>
        <dbReference type="Proteomes" id="UP001163821"/>
    </source>
</evidence>
<dbReference type="Gene3D" id="2.60.120.430">
    <property type="entry name" value="Galactose-binding lectin"/>
    <property type="match status" value="1"/>
</dbReference>
<dbReference type="PANTHER" id="PTHR42732">
    <property type="entry name" value="BETA-GALACTOSIDASE"/>
    <property type="match status" value="1"/>
</dbReference>
<gene>
    <name evidence="9" type="ORF">N2K84_03655</name>
</gene>
<dbReference type="InterPro" id="IPR036156">
    <property type="entry name" value="Beta-gal/glucu_dom_sf"/>
</dbReference>
<dbReference type="InterPro" id="IPR006102">
    <property type="entry name" value="Ig-like_GH2"/>
</dbReference>
<dbReference type="InterPro" id="IPR008979">
    <property type="entry name" value="Galactose-bd-like_sf"/>
</dbReference>
<keyword evidence="2" id="KW-0378">Hydrolase</keyword>
<name>A0AA41Y5C5_9BACT</name>
<feature type="domain" description="DUF4982" evidence="8">
    <location>
        <begin position="626"/>
        <end position="682"/>
    </location>
</feature>
<dbReference type="SUPFAM" id="SSF51445">
    <property type="entry name" value="(Trans)glycosidases"/>
    <property type="match status" value="1"/>
</dbReference>
<dbReference type="InterPro" id="IPR006103">
    <property type="entry name" value="Glyco_hydro_2_cat"/>
</dbReference>
<dbReference type="GO" id="GO:0004553">
    <property type="term" value="F:hydrolase activity, hydrolyzing O-glycosyl compounds"/>
    <property type="evidence" value="ECO:0007669"/>
    <property type="project" value="InterPro"/>
</dbReference>
<dbReference type="Gene3D" id="3.20.20.80">
    <property type="entry name" value="Glycosidases"/>
    <property type="match status" value="1"/>
</dbReference>
<keyword evidence="3" id="KW-0326">Glycosidase</keyword>
<feature type="domain" description="Malectin" evidence="7">
    <location>
        <begin position="716"/>
        <end position="882"/>
    </location>
</feature>
<dbReference type="AlphaFoldDB" id="A0AA41Y5C5"/>
<reference evidence="9" key="1">
    <citation type="submission" date="2022-10" db="EMBL/GenBank/DDBJ databases">
        <title>Gaoshiqiia sediminis gen. nov., sp. nov., isolated from coastal sediment.</title>
        <authorList>
            <person name="Yu W.X."/>
            <person name="Mu D.S."/>
            <person name="Du J.Z."/>
            <person name="Liang Y.Q."/>
        </authorList>
    </citation>
    <scope>NUCLEOTIDE SEQUENCE</scope>
    <source>
        <strain evidence="9">A06</strain>
    </source>
</reference>
<dbReference type="Pfam" id="PF11721">
    <property type="entry name" value="Malectin"/>
    <property type="match status" value="1"/>
</dbReference>
<dbReference type="Gene3D" id="2.60.40.10">
    <property type="entry name" value="Immunoglobulins"/>
    <property type="match status" value="2"/>
</dbReference>
<dbReference type="InterPro" id="IPR032311">
    <property type="entry name" value="DUF4982"/>
</dbReference>
<dbReference type="PANTHER" id="PTHR42732:SF1">
    <property type="entry name" value="BETA-MANNOSIDASE"/>
    <property type="match status" value="1"/>
</dbReference>
<accession>A0AA41Y5C5</accession>